<evidence type="ECO:0000256" key="5">
    <source>
        <dbReference type="ARBA" id="ARBA00023163"/>
    </source>
</evidence>
<comment type="similarity">
    <text evidence="1">Belongs to the AfsR/DnrI/RedD regulatory family.</text>
</comment>
<proteinExistence type="inferred from homology"/>
<dbReference type="SUPFAM" id="SSF46894">
    <property type="entry name" value="C-terminal effector domain of the bipartite response regulators"/>
    <property type="match status" value="1"/>
</dbReference>
<dbReference type="Pfam" id="PF25872">
    <property type="entry name" value="HTH_77"/>
    <property type="match status" value="1"/>
</dbReference>
<dbReference type="FunFam" id="1.25.40.10:FF:000222">
    <property type="entry name" value="SARP family transcriptional regulator"/>
    <property type="match status" value="1"/>
</dbReference>
<dbReference type="KEGG" id="spla:CP981_35175"/>
<dbReference type="CDD" id="cd15831">
    <property type="entry name" value="BTAD"/>
    <property type="match status" value="1"/>
</dbReference>
<feature type="DNA-binding region" description="OmpR/PhoB-type" evidence="6">
    <location>
        <begin position="55"/>
        <end position="152"/>
    </location>
</feature>
<dbReference type="GO" id="GO:0003677">
    <property type="term" value="F:DNA binding"/>
    <property type="evidence" value="ECO:0007669"/>
    <property type="project" value="UniProtKB-UniRule"/>
</dbReference>
<name>A0AAE6TQP3_STRPT</name>
<dbReference type="InterPro" id="IPR001867">
    <property type="entry name" value="OmpR/PhoB-type_DNA-bd"/>
</dbReference>
<dbReference type="InterPro" id="IPR016032">
    <property type="entry name" value="Sig_transdc_resp-reg_C-effctor"/>
</dbReference>
<dbReference type="SUPFAM" id="SSF48452">
    <property type="entry name" value="TPR-like"/>
    <property type="match status" value="3"/>
</dbReference>
<evidence type="ECO:0000259" key="7">
    <source>
        <dbReference type="PROSITE" id="PS51755"/>
    </source>
</evidence>
<keyword evidence="4 6" id="KW-0238">DNA-binding</keyword>
<dbReference type="GO" id="GO:0016887">
    <property type="term" value="F:ATP hydrolysis activity"/>
    <property type="evidence" value="ECO:0007669"/>
    <property type="project" value="InterPro"/>
</dbReference>
<keyword evidence="2" id="KW-0902">Two-component regulatory system</keyword>
<dbReference type="SMART" id="SM00862">
    <property type="entry name" value="Trans_reg_C"/>
    <property type="match status" value="1"/>
</dbReference>
<dbReference type="PRINTS" id="PR00364">
    <property type="entry name" value="DISEASERSIST"/>
</dbReference>
<evidence type="ECO:0000313" key="8">
    <source>
        <dbReference type="EMBL" id="QEV56149.1"/>
    </source>
</evidence>
<keyword evidence="3" id="KW-0805">Transcription regulation</keyword>
<feature type="domain" description="OmpR/PhoB-type" evidence="7">
    <location>
        <begin position="55"/>
        <end position="152"/>
    </location>
</feature>
<dbReference type="InterPro" id="IPR011990">
    <property type="entry name" value="TPR-like_helical_dom_sf"/>
</dbReference>
<dbReference type="Gene3D" id="1.10.10.10">
    <property type="entry name" value="Winged helix-like DNA-binding domain superfamily/Winged helix DNA-binding domain"/>
    <property type="match status" value="1"/>
</dbReference>
<accession>A0AAE6TQP3</accession>
<dbReference type="SUPFAM" id="SSF52540">
    <property type="entry name" value="P-loop containing nucleoside triphosphate hydrolases"/>
    <property type="match status" value="1"/>
</dbReference>
<evidence type="ECO:0000256" key="3">
    <source>
        <dbReference type="ARBA" id="ARBA00023015"/>
    </source>
</evidence>
<evidence type="ECO:0000256" key="1">
    <source>
        <dbReference type="ARBA" id="ARBA00005820"/>
    </source>
</evidence>
<evidence type="ECO:0000256" key="2">
    <source>
        <dbReference type="ARBA" id="ARBA00023012"/>
    </source>
</evidence>
<dbReference type="PANTHER" id="PTHR47691:SF3">
    <property type="entry name" value="HTH-TYPE TRANSCRIPTIONAL REGULATOR RV0890C-RELATED"/>
    <property type="match status" value="1"/>
</dbReference>
<dbReference type="Gene3D" id="3.40.50.300">
    <property type="entry name" value="P-loop containing nucleotide triphosphate hydrolases"/>
    <property type="match status" value="1"/>
</dbReference>
<organism evidence="8 9">
    <name type="scientific">Streptomyces platensis</name>
    <dbReference type="NCBI Taxonomy" id="58346"/>
    <lineage>
        <taxon>Bacteria</taxon>
        <taxon>Bacillati</taxon>
        <taxon>Actinomycetota</taxon>
        <taxon>Actinomycetes</taxon>
        <taxon>Kitasatosporales</taxon>
        <taxon>Streptomycetaceae</taxon>
        <taxon>Streptomyces</taxon>
    </lineage>
</organism>
<evidence type="ECO:0000256" key="6">
    <source>
        <dbReference type="PROSITE-ProRule" id="PRU01091"/>
    </source>
</evidence>
<dbReference type="PANTHER" id="PTHR47691">
    <property type="entry name" value="REGULATOR-RELATED"/>
    <property type="match status" value="1"/>
</dbReference>
<dbReference type="SMART" id="SM01043">
    <property type="entry name" value="BTAD"/>
    <property type="match status" value="1"/>
</dbReference>
<evidence type="ECO:0000256" key="4">
    <source>
        <dbReference type="ARBA" id="ARBA00023125"/>
    </source>
</evidence>
<gene>
    <name evidence="8" type="ORF">CP981_35175</name>
</gene>
<dbReference type="GO" id="GO:0006355">
    <property type="term" value="P:regulation of DNA-templated transcription"/>
    <property type="evidence" value="ECO:0007669"/>
    <property type="project" value="InterPro"/>
</dbReference>
<dbReference type="CDD" id="cd00383">
    <property type="entry name" value="trans_reg_C"/>
    <property type="match status" value="1"/>
</dbReference>
<protein>
    <submittedName>
        <fullName evidence="8">AfsR/SARP family transcriptional regulator</fullName>
    </submittedName>
</protein>
<dbReference type="GO" id="GO:0000160">
    <property type="term" value="P:phosphorelay signal transduction system"/>
    <property type="evidence" value="ECO:0007669"/>
    <property type="project" value="UniProtKB-KW"/>
</dbReference>
<dbReference type="InterPro" id="IPR036388">
    <property type="entry name" value="WH-like_DNA-bd_sf"/>
</dbReference>
<dbReference type="EMBL" id="CP023691">
    <property type="protein sequence ID" value="QEV56149.1"/>
    <property type="molecule type" value="Genomic_DNA"/>
</dbReference>
<dbReference type="Proteomes" id="UP000325458">
    <property type="component" value="Chromosome"/>
</dbReference>
<dbReference type="Gene3D" id="1.25.40.10">
    <property type="entry name" value="Tetratricopeptide repeat domain"/>
    <property type="match status" value="3"/>
</dbReference>
<evidence type="ECO:0000313" key="9">
    <source>
        <dbReference type="Proteomes" id="UP000325458"/>
    </source>
</evidence>
<sequence length="1117" mass="120802">MCRRGCRCCTSTANSASCPPHRSSRHPAGWTATATGRCLTRTVLTEAMPRDKGAADRRCYPFRMRVQLLGRLEVHEAERLVPLEGPRQRTLLALLALHSGMVVSTDRILAEVWGEDSPSHPANTIQAQISRLRALLGSKRIVTASGGYRLDVDREDVDVYRFEALVAAGRTAQRSGEPTAAAATLSEALALWRGPALADVLDMGFARSEAGRLDELRLIALESRIEADLAVGRHAEVIPELSALTEAHPLRERFCALLMTALYRAGRQAEALRVFRQTRAHLVDELAVDPGEELQRLEQRILIHDAGLLGPASSPAAPAAAPAARTTGNLRAPLTSFVGRRDLLDQVRQFIRSWRLVTLTGAGGTGKTRLALEAADAAGLALPDGVWVVELAPVSEPDRVAGAVLQALDVRSQPSTTMQAAPAPGTVRPAVERLRQYLRDKQLLLVLDNCEHLVETVAELAEALLRDCGRLRIVTTSREPLGVPGEMQLPVPPMRYPGPAEEDPEAIAGYEAVQLFEERARAVSPGFRLTEGNAVQAAEICRRLDGVPLAIELAAARTKTMSPTEITHDLADRFSLLTGGSRTVTARHRTLAAMVDWSYELLSPAERAVLDRLSVFSGGFTVDAAAAVCADLPETAPAAVRDCLDRLVNKSLVTAEVATGDQARFEMLETIREYGTARLHATGDYGKVRDQHAAYFLAVAEEGGRAVRGPEQPVWLATLQRETGNLDTALDWLLGREEAEPAQRMAGALAWYWWIRAEHQSGTRRLLAALELDGRETSPTVHALALAWASHLAQNAHDLGAAVRLGRRALDVGTAAGSSDSDLALASAFLAHALMRQGEHEEAAAHIARAFDGLDEDTDHWVLASSYLVAGLGAFWQGHGERATELFTDALTHYRRSGDQWGVLRALFRLGAVSECRGRYEEATALADEGLALARRLGLAEMVAARLADLGRLAVLRGEPDAARDLLHESLNTAAWVGAEEPAASARNSLGILVRAEKDLERAGALHTSALESYERMALSREAGMSRICLGLVLVDLGKTAQARECFEGAVTTGESVHDPWLLAMGLEALARAVCRTDRQRAAGLLARARQIREETGMPTPAWLADDVKRAVKAVES</sequence>
<dbReference type="Pfam" id="PF00486">
    <property type="entry name" value="Trans_reg_C"/>
    <property type="match status" value="1"/>
</dbReference>
<dbReference type="SMART" id="SM00028">
    <property type="entry name" value="TPR"/>
    <property type="match status" value="6"/>
</dbReference>
<dbReference type="Pfam" id="PF13401">
    <property type="entry name" value="AAA_22"/>
    <property type="match status" value="1"/>
</dbReference>
<dbReference type="InterPro" id="IPR049945">
    <property type="entry name" value="AAA_22"/>
</dbReference>
<dbReference type="InterPro" id="IPR005158">
    <property type="entry name" value="BTAD"/>
</dbReference>
<dbReference type="InterPro" id="IPR019734">
    <property type="entry name" value="TPR_rpt"/>
</dbReference>
<dbReference type="PROSITE" id="PS51755">
    <property type="entry name" value="OMPR_PHOB"/>
    <property type="match status" value="1"/>
</dbReference>
<dbReference type="Pfam" id="PF03704">
    <property type="entry name" value="BTAD"/>
    <property type="match status" value="1"/>
</dbReference>
<reference evidence="8 9" key="1">
    <citation type="submission" date="2017-09" db="EMBL/GenBank/DDBJ databases">
        <authorList>
            <person name="Lee N."/>
            <person name="Cho B.-K."/>
        </authorList>
    </citation>
    <scope>NUCLEOTIDE SEQUENCE [LARGE SCALE GENOMIC DNA]</scope>
    <source>
        <strain evidence="8 9">ATCC 23948</strain>
    </source>
</reference>
<dbReference type="InterPro" id="IPR058852">
    <property type="entry name" value="HTH_77"/>
</dbReference>
<keyword evidence="5" id="KW-0804">Transcription</keyword>
<dbReference type="InterPro" id="IPR027417">
    <property type="entry name" value="P-loop_NTPase"/>
</dbReference>
<dbReference type="AlphaFoldDB" id="A0AAE6TQP3"/>